<dbReference type="PANTHER" id="PTHR26392:SF92">
    <property type="entry name" value="PROTEIN KINASE DOMAIN-CONTAINING PROTEIN"/>
    <property type="match status" value="1"/>
</dbReference>
<proteinExistence type="predicted"/>
<dbReference type="InterPro" id="IPR001245">
    <property type="entry name" value="Ser-Thr/Tyr_kinase_cat_dom"/>
</dbReference>
<accession>A0A7D9LEJ5</accession>
<dbReference type="InterPro" id="IPR011009">
    <property type="entry name" value="Kinase-like_dom_sf"/>
</dbReference>
<sequence length="210" mass="23656">MAIPPIDENGWRLYDGELHIVWMTTPPAPDSLLECINCGCKTGCKTQRCSCMKVALQCTDVCTCVGSTNGKDSDELSEVGPDECIKLSDIGIIGQNEVTKSSMVYAAPEVLQSCKYSTTSDVYSLGLVFWEMWYSSKVFSEILPLEKREFMTKVVGGYRPQQHECKITLAKVQTIINYCWAGNEEMRITASRCYINLFDVLKEFRETNNH</sequence>
<reference evidence="1" key="1">
    <citation type="submission" date="2020-04" db="EMBL/GenBank/DDBJ databases">
        <authorList>
            <person name="Alioto T."/>
            <person name="Alioto T."/>
            <person name="Gomez Garrido J."/>
        </authorList>
    </citation>
    <scope>NUCLEOTIDE SEQUENCE</scope>
    <source>
        <strain evidence="1">A484AB</strain>
    </source>
</reference>
<dbReference type="AlphaFoldDB" id="A0A7D9LEJ5"/>
<dbReference type="PANTHER" id="PTHR26392">
    <property type="entry name" value="MITOGEN-ACTIVATED PROTEIN KINASE KINASE KINASE 7-RELATED"/>
    <property type="match status" value="1"/>
</dbReference>
<organism evidence="1 2">
    <name type="scientific">Paramuricea clavata</name>
    <name type="common">Red gorgonian</name>
    <name type="synonym">Violescent sea-whip</name>
    <dbReference type="NCBI Taxonomy" id="317549"/>
    <lineage>
        <taxon>Eukaryota</taxon>
        <taxon>Metazoa</taxon>
        <taxon>Cnidaria</taxon>
        <taxon>Anthozoa</taxon>
        <taxon>Octocorallia</taxon>
        <taxon>Malacalcyonacea</taxon>
        <taxon>Plexauridae</taxon>
        <taxon>Paramuricea</taxon>
    </lineage>
</organism>
<dbReference type="OrthoDB" id="5985011at2759"/>
<dbReference type="Gene3D" id="1.10.510.10">
    <property type="entry name" value="Transferase(Phosphotransferase) domain 1"/>
    <property type="match status" value="1"/>
</dbReference>
<dbReference type="SUPFAM" id="SSF56112">
    <property type="entry name" value="Protein kinase-like (PK-like)"/>
    <property type="match status" value="1"/>
</dbReference>
<keyword evidence="1" id="KW-0418">Kinase</keyword>
<dbReference type="Pfam" id="PF07714">
    <property type="entry name" value="PK_Tyr_Ser-Thr"/>
    <property type="match status" value="1"/>
</dbReference>
<keyword evidence="2" id="KW-1185">Reference proteome</keyword>
<dbReference type="Proteomes" id="UP001152795">
    <property type="component" value="Unassembled WGS sequence"/>
</dbReference>
<protein>
    <submittedName>
        <fullName evidence="1">Mitogen-activated kinase kinase kinase 7</fullName>
    </submittedName>
</protein>
<dbReference type="EMBL" id="CACRXK020017134">
    <property type="protein sequence ID" value="CAB4030781.1"/>
    <property type="molecule type" value="Genomic_DNA"/>
</dbReference>
<name>A0A7D9LEJ5_PARCT</name>
<evidence type="ECO:0000313" key="2">
    <source>
        <dbReference type="Proteomes" id="UP001152795"/>
    </source>
</evidence>
<dbReference type="GO" id="GO:0004672">
    <property type="term" value="F:protein kinase activity"/>
    <property type="evidence" value="ECO:0007669"/>
    <property type="project" value="InterPro"/>
</dbReference>
<keyword evidence="1" id="KW-0808">Transferase</keyword>
<comment type="caution">
    <text evidence="1">The sequence shown here is derived from an EMBL/GenBank/DDBJ whole genome shotgun (WGS) entry which is preliminary data.</text>
</comment>
<gene>
    <name evidence="1" type="ORF">PACLA_8A020587</name>
</gene>
<dbReference type="SMART" id="SM01114">
    <property type="entry name" value="CXC"/>
    <property type="match status" value="1"/>
</dbReference>
<dbReference type="InterPro" id="IPR033467">
    <property type="entry name" value="Tesmin/TSO1-like_CXC"/>
</dbReference>
<evidence type="ECO:0000313" key="1">
    <source>
        <dbReference type="EMBL" id="CAB4030781.1"/>
    </source>
</evidence>